<evidence type="ECO:0000313" key="4">
    <source>
        <dbReference type="EMBL" id="TDO19978.1"/>
    </source>
</evidence>
<evidence type="ECO:0000259" key="3">
    <source>
        <dbReference type="Pfam" id="PF13505"/>
    </source>
</evidence>
<evidence type="ECO:0000256" key="2">
    <source>
        <dbReference type="SAM" id="SignalP"/>
    </source>
</evidence>
<dbReference type="SUPFAM" id="SSF56925">
    <property type="entry name" value="OMPA-like"/>
    <property type="match status" value="1"/>
</dbReference>
<proteinExistence type="predicted"/>
<dbReference type="Pfam" id="PF13505">
    <property type="entry name" value="OMP_b-brl"/>
    <property type="match status" value="1"/>
</dbReference>
<comment type="caution">
    <text evidence="4">The sequence shown here is derived from an EMBL/GenBank/DDBJ whole genome shotgun (WGS) entry which is preliminary data.</text>
</comment>
<name>A0A4R6IED5_9SPHI</name>
<accession>A0A4R6IED5</accession>
<dbReference type="Proteomes" id="UP000295499">
    <property type="component" value="Unassembled WGS sequence"/>
</dbReference>
<dbReference type="RefSeq" id="WP_133558176.1">
    <property type="nucleotide sequence ID" value="NZ_SNWM01000005.1"/>
</dbReference>
<dbReference type="InterPro" id="IPR027385">
    <property type="entry name" value="Beta-barrel_OMP"/>
</dbReference>
<protein>
    <submittedName>
        <fullName evidence="4">Outer membrane protein with beta-barrel domain</fullName>
    </submittedName>
</protein>
<feature type="domain" description="Outer membrane protein beta-barrel" evidence="3">
    <location>
        <begin position="8"/>
        <end position="163"/>
    </location>
</feature>
<sequence>MKKLLLITTLLATSLYATAQKGLRQLQISAQIARPTSDLLTLTNIGYGAAVKGIYGFGEGPQQATLEAGYNRFPIKHLPDGVKVYYAATPVYAGYRYLINQFSLEGQAGISINTAYGSNSTMSLSKTSSDFGWALGVGYTIKGLEVALRYQVSDTRGVAEDLTFLGLRVAYNLKL</sequence>
<reference evidence="4 5" key="1">
    <citation type="submission" date="2019-03" db="EMBL/GenBank/DDBJ databases">
        <title>Genomic Encyclopedia of Archaeal and Bacterial Type Strains, Phase II (KMG-II): from individual species to whole genera.</title>
        <authorList>
            <person name="Goeker M."/>
        </authorList>
    </citation>
    <scope>NUCLEOTIDE SEQUENCE [LARGE SCALE GENOMIC DNA]</scope>
    <source>
        <strain evidence="4 5">DSM 19034</strain>
    </source>
</reference>
<dbReference type="OrthoDB" id="764246at2"/>
<evidence type="ECO:0000313" key="5">
    <source>
        <dbReference type="Proteomes" id="UP000295499"/>
    </source>
</evidence>
<keyword evidence="5" id="KW-1185">Reference proteome</keyword>
<feature type="signal peptide" evidence="2">
    <location>
        <begin position="1"/>
        <end position="19"/>
    </location>
</feature>
<organism evidence="4 5">
    <name type="scientific">Pedobacter duraquae</name>
    <dbReference type="NCBI Taxonomy" id="425511"/>
    <lineage>
        <taxon>Bacteria</taxon>
        <taxon>Pseudomonadati</taxon>
        <taxon>Bacteroidota</taxon>
        <taxon>Sphingobacteriia</taxon>
        <taxon>Sphingobacteriales</taxon>
        <taxon>Sphingobacteriaceae</taxon>
        <taxon>Pedobacter</taxon>
    </lineage>
</organism>
<gene>
    <name evidence="4" type="ORF">CLV32_3734</name>
</gene>
<feature type="chain" id="PRO_5021010708" evidence="2">
    <location>
        <begin position="20"/>
        <end position="175"/>
    </location>
</feature>
<dbReference type="InterPro" id="IPR011250">
    <property type="entry name" value="OMP/PagP_B-barrel"/>
</dbReference>
<dbReference type="EMBL" id="SNWM01000005">
    <property type="protein sequence ID" value="TDO19978.1"/>
    <property type="molecule type" value="Genomic_DNA"/>
</dbReference>
<dbReference type="AlphaFoldDB" id="A0A4R6IED5"/>
<dbReference type="Gene3D" id="2.40.160.20">
    <property type="match status" value="1"/>
</dbReference>
<keyword evidence="1 2" id="KW-0732">Signal</keyword>
<evidence type="ECO:0000256" key="1">
    <source>
        <dbReference type="ARBA" id="ARBA00022729"/>
    </source>
</evidence>